<dbReference type="GO" id="GO:0110155">
    <property type="term" value="P:NAD-cap decapping"/>
    <property type="evidence" value="ECO:0007669"/>
    <property type="project" value="TreeGrafter"/>
</dbReference>
<dbReference type="GO" id="GO:0034353">
    <property type="term" value="F:mRNA 5'-diphosphatase activity"/>
    <property type="evidence" value="ECO:0007669"/>
    <property type="project" value="TreeGrafter"/>
</dbReference>
<comment type="cofactor">
    <cofactor evidence="1 7">
        <name>a divalent metal cation</name>
        <dbReference type="ChEBI" id="CHEBI:60240"/>
    </cofactor>
</comment>
<feature type="domain" description="RAI1-like" evidence="8">
    <location>
        <begin position="63"/>
        <end position="408"/>
    </location>
</feature>
<comment type="catalytic activity">
    <reaction evidence="5">
        <text>a 5'-end triphospho-ribonucleoside in mRNA + H2O = a 5'-end phospho-ribonucleoside in mRNA + diphosphate + H(+)</text>
        <dbReference type="Rhea" id="RHEA:78683"/>
        <dbReference type="Rhea" id="RHEA-COMP:15692"/>
        <dbReference type="Rhea" id="RHEA-COMP:17164"/>
        <dbReference type="ChEBI" id="CHEBI:15377"/>
        <dbReference type="ChEBI" id="CHEBI:15378"/>
        <dbReference type="ChEBI" id="CHEBI:33019"/>
        <dbReference type="ChEBI" id="CHEBI:138282"/>
        <dbReference type="ChEBI" id="CHEBI:167618"/>
    </reaction>
    <physiologicalReaction direction="left-to-right" evidence="5">
        <dbReference type="Rhea" id="RHEA:78684"/>
    </physiologicalReaction>
</comment>
<dbReference type="Proteomes" id="UP000262825">
    <property type="component" value="Unassembled WGS sequence"/>
</dbReference>
<gene>
    <name evidence="9" type="ORF">SCODWIG_01281</name>
</gene>
<name>A0A376B5X5_9ASCO</name>
<evidence type="ECO:0000256" key="4">
    <source>
        <dbReference type="ARBA" id="ARBA00044676"/>
    </source>
</evidence>
<dbReference type="InterPro" id="IPR013961">
    <property type="entry name" value="RAI1"/>
</dbReference>
<accession>A0A376B5X5</accession>
<dbReference type="Pfam" id="PF08652">
    <property type="entry name" value="RAI1"/>
    <property type="match status" value="1"/>
</dbReference>
<dbReference type="VEuPathDB" id="FungiDB:SCODWIG_01281"/>
<evidence type="ECO:0000256" key="3">
    <source>
        <dbReference type="ARBA" id="ARBA00022722"/>
    </source>
</evidence>
<evidence type="ECO:0000256" key="7">
    <source>
        <dbReference type="RuleBase" id="RU367113"/>
    </source>
</evidence>
<evidence type="ECO:0000256" key="6">
    <source>
        <dbReference type="ARBA" id="ARBA00048124"/>
    </source>
</evidence>
<comment type="catalytic activity">
    <reaction evidence="6">
        <text>a 5'-end NAD(+)-phospho-ribonucleoside in mRNA + H2O = a 5'-end phospho-ribonucleoside in mRNA + NAD(+) + H(+)</text>
        <dbReference type="Rhea" id="RHEA:60880"/>
        <dbReference type="Rhea" id="RHEA-COMP:15692"/>
        <dbReference type="Rhea" id="RHEA-COMP:15698"/>
        <dbReference type="ChEBI" id="CHEBI:15377"/>
        <dbReference type="ChEBI" id="CHEBI:15378"/>
        <dbReference type="ChEBI" id="CHEBI:57540"/>
        <dbReference type="ChEBI" id="CHEBI:138282"/>
        <dbReference type="ChEBI" id="CHEBI:144029"/>
    </reaction>
    <physiologicalReaction direction="left-to-right" evidence="6">
        <dbReference type="Rhea" id="RHEA:60881"/>
    </physiologicalReaction>
</comment>
<keyword evidence="10" id="KW-1185">Reference proteome</keyword>
<comment type="function">
    <text evidence="7">Decapping enzyme for NAD-capped RNAs: specifically hydrolyzes the nicotinamide adenine dinucleotide (NAD) cap from a subset of RNAs by removing the entire NAD moiety from the 5'-end of an NAD-capped RNA.</text>
</comment>
<sequence>MSDIPATLFIKSRSNITALKQPKEIGCYSRKSKSIISTSSSPTDSNSITAVKSKISVHYEASYLINDHSYLNYYYLPDADVDKRVIKLSTGFTKFKNATPINDCSLAGLLKTIIELEKEKKKKGSSSNRYGNYDIITFRGIIKSLIMCFNNNPYNNPINLQICTFDNQIFIKNIDESHSNKETELTKENLFSQKILYSGYKFESCCTLPEPLPYVTREKLEKRYKKVASNDEQYISIVKTGISSFKLILAGEVDAVYDFYEDSPQNGDNLKHYLELKSSTQIINQNQGRKFENKLFGAWLQCFLMGIPRITYGYRDDEFNLIAVEEFQTVEIPELFKNQNSNLQAYFVDCIKWYGCVMEWLMANIDKSQDDNYYRLWYQDNHLKLVKIASDSEEISKYKYNEIVSKEFREWRKPRSE</sequence>
<keyword evidence="7" id="KW-0694">RNA-binding</keyword>
<protein>
    <recommendedName>
        <fullName evidence="7">Decapping nuclease</fullName>
        <ecNumber evidence="7">3.6.1.-</ecNumber>
    </recommendedName>
</protein>
<dbReference type="GO" id="GO:0005829">
    <property type="term" value="C:cytosol"/>
    <property type="evidence" value="ECO:0007669"/>
    <property type="project" value="TreeGrafter"/>
</dbReference>
<reference evidence="10" key="1">
    <citation type="submission" date="2018-06" db="EMBL/GenBank/DDBJ databases">
        <authorList>
            <person name="Guldener U."/>
        </authorList>
    </citation>
    <scope>NUCLEOTIDE SEQUENCE [LARGE SCALE GENOMIC DNA]</scope>
    <source>
        <strain evidence="10">UTAD17</strain>
    </source>
</reference>
<dbReference type="GO" id="GO:0004518">
    <property type="term" value="F:nuclease activity"/>
    <property type="evidence" value="ECO:0007669"/>
    <property type="project" value="UniProtKB-KW"/>
</dbReference>
<evidence type="ECO:0000256" key="5">
    <source>
        <dbReference type="ARBA" id="ARBA00044692"/>
    </source>
</evidence>
<keyword evidence="7" id="KW-0539">Nucleus</keyword>
<comment type="similarity">
    <text evidence="2 7">Belongs to the DXO/Dom3Z family.</text>
</comment>
<evidence type="ECO:0000259" key="8">
    <source>
        <dbReference type="Pfam" id="PF08652"/>
    </source>
</evidence>
<dbReference type="GO" id="GO:0005634">
    <property type="term" value="C:nucleus"/>
    <property type="evidence" value="ECO:0007669"/>
    <property type="project" value="UniProtKB-SubCell"/>
</dbReference>
<dbReference type="GO" id="GO:0000956">
    <property type="term" value="P:nuclear-transcribed mRNA catabolic process"/>
    <property type="evidence" value="ECO:0007669"/>
    <property type="project" value="TreeGrafter"/>
</dbReference>
<dbReference type="AlphaFoldDB" id="A0A376B5X5"/>
<dbReference type="GO" id="GO:0046872">
    <property type="term" value="F:metal ion binding"/>
    <property type="evidence" value="ECO:0007669"/>
    <property type="project" value="UniProtKB-KW"/>
</dbReference>
<dbReference type="InterPro" id="IPR039039">
    <property type="entry name" value="RAI1-like_fam"/>
</dbReference>
<dbReference type="EC" id="3.6.1.-" evidence="7"/>
<proteinExistence type="inferred from homology"/>
<comment type="catalytic activity">
    <reaction evidence="4">
        <text>a 5'-end (N(7)-methyl 5'-triphosphoguanosine)-ribonucleoside-ribonucleotide in mRNA + H2O = a (N(7)-methyl 5'-triphosphoguanosine)-nucleoside + a 5'-end phospho-ribonucleoside in mRNA + H(+)</text>
        <dbReference type="Rhea" id="RHEA:66928"/>
        <dbReference type="Rhea" id="RHEA-COMP:15692"/>
        <dbReference type="Rhea" id="RHEA-COMP:17313"/>
        <dbReference type="ChEBI" id="CHEBI:15377"/>
        <dbReference type="ChEBI" id="CHEBI:15378"/>
        <dbReference type="ChEBI" id="CHEBI:138282"/>
        <dbReference type="ChEBI" id="CHEBI:172876"/>
        <dbReference type="ChEBI" id="CHEBI:172877"/>
    </reaction>
    <physiologicalReaction direction="left-to-right" evidence="4">
        <dbReference type="Rhea" id="RHEA:66929"/>
    </physiologicalReaction>
</comment>
<evidence type="ECO:0000313" key="9">
    <source>
        <dbReference type="EMBL" id="SSD59520.1"/>
    </source>
</evidence>
<keyword evidence="3 7" id="KW-0540">Nuclease</keyword>
<evidence type="ECO:0000256" key="1">
    <source>
        <dbReference type="ARBA" id="ARBA00001968"/>
    </source>
</evidence>
<evidence type="ECO:0000256" key="2">
    <source>
        <dbReference type="ARBA" id="ARBA00006562"/>
    </source>
</evidence>
<dbReference type="GO" id="GO:0003723">
    <property type="term" value="F:RNA binding"/>
    <property type="evidence" value="ECO:0007669"/>
    <property type="project" value="UniProtKB-KW"/>
</dbReference>
<organism evidence="9 10">
    <name type="scientific">Saccharomycodes ludwigii</name>
    <dbReference type="NCBI Taxonomy" id="36035"/>
    <lineage>
        <taxon>Eukaryota</taxon>
        <taxon>Fungi</taxon>
        <taxon>Dikarya</taxon>
        <taxon>Ascomycota</taxon>
        <taxon>Saccharomycotina</taxon>
        <taxon>Saccharomycetes</taxon>
        <taxon>Saccharomycodales</taxon>
        <taxon>Saccharomycodaceae</taxon>
        <taxon>Saccharomycodes</taxon>
    </lineage>
</organism>
<dbReference type="PANTHER" id="PTHR12395:SF9">
    <property type="entry name" value="DECAPPING AND EXORIBONUCLEASE PROTEIN"/>
    <property type="match status" value="1"/>
</dbReference>
<dbReference type="GO" id="GO:0000166">
    <property type="term" value="F:nucleotide binding"/>
    <property type="evidence" value="ECO:0007669"/>
    <property type="project" value="UniProtKB-KW"/>
</dbReference>
<keyword evidence="7" id="KW-0547">Nucleotide-binding</keyword>
<evidence type="ECO:0000313" key="10">
    <source>
        <dbReference type="Proteomes" id="UP000262825"/>
    </source>
</evidence>
<comment type="subcellular location">
    <subcellularLocation>
        <location evidence="7">Nucleus</location>
    </subcellularLocation>
</comment>
<keyword evidence="7" id="KW-0479">Metal-binding</keyword>
<dbReference type="EMBL" id="UFAJ01000155">
    <property type="protein sequence ID" value="SSD59520.1"/>
    <property type="molecule type" value="Genomic_DNA"/>
</dbReference>
<keyword evidence="7" id="KW-0378">Hydrolase</keyword>
<dbReference type="PANTHER" id="PTHR12395">
    <property type="entry name" value="DOM-3 RELATED"/>
    <property type="match status" value="1"/>
</dbReference>